<dbReference type="EMBL" id="VDFY01000294">
    <property type="protein sequence ID" value="TNH21524.1"/>
    <property type="molecule type" value="Genomic_DNA"/>
</dbReference>
<dbReference type="InterPro" id="IPR036390">
    <property type="entry name" value="WH_DNA-bd_sf"/>
</dbReference>
<dbReference type="InterPro" id="IPR000524">
    <property type="entry name" value="Tscrpt_reg_HTH_GntR"/>
</dbReference>
<evidence type="ECO:0000313" key="7">
    <source>
        <dbReference type="Proteomes" id="UP000306145"/>
    </source>
</evidence>
<dbReference type="InterPro" id="IPR050679">
    <property type="entry name" value="Bact_HTH_transcr_reg"/>
</dbReference>
<dbReference type="PRINTS" id="PR00035">
    <property type="entry name" value="HTHGNTR"/>
</dbReference>
<dbReference type="SUPFAM" id="SSF46785">
    <property type="entry name" value="Winged helix' DNA-binding domain"/>
    <property type="match status" value="1"/>
</dbReference>
<dbReference type="SMART" id="SM00345">
    <property type="entry name" value="HTH_GNTR"/>
    <property type="match status" value="1"/>
</dbReference>
<accession>A0A5C4QE59</accession>
<feature type="region of interest" description="Disordered" evidence="4">
    <location>
        <begin position="1"/>
        <end position="21"/>
    </location>
</feature>
<name>A0A5C4QE59_9ACTN</name>
<dbReference type="Gene3D" id="1.10.10.10">
    <property type="entry name" value="Winged helix-like DNA-binding domain superfamily/Winged helix DNA-binding domain"/>
    <property type="match status" value="1"/>
</dbReference>
<dbReference type="InterPro" id="IPR036388">
    <property type="entry name" value="WH-like_DNA-bd_sf"/>
</dbReference>
<evidence type="ECO:0000313" key="6">
    <source>
        <dbReference type="EMBL" id="TNH21524.1"/>
    </source>
</evidence>
<dbReference type="Pfam" id="PF00392">
    <property type="entry name" value="GntR"/>
    <property type="match status" value="1"/>
</dbReference>
<feature type="domain" description="HTH gntR-type" evidence="5">
    <location>
        <begin position="21"/>
        <end position="89"/>
    </location>
</feature>
<keyword evidence="2" id="KW-0238">DNA-binding</keyword>
<dbReference type="GO" id="GO:0003677">
    <property type="term" value="F:DNA binding"/>
    <property type="evidence" value="ECO:0007669"/>
    <property type="project" value="UniProtKB-KW"/>
</dbReference>
<proteinExistence type="predicted"/>
<evidence type="ECO:0000259" key="5">
    <source>
        <dbReference type="PROSITE" id="PS50949"/>
    </source>
</evidence>
<dbReference type="OrthoDB" id="3207674at2"/>
<dbReference type="PANTHER" id="PTHR44846:SF17">
    <property type="entry name" value="GNTR-FAMILY TRANSCRIPTIONAL REGULATOR"/>
    <property type="match status" value="1"/>
</dbReference>
<evidence type="ECO:0000256" key="1">
    <source>
        <dbReference type="ARBA" id="ARBA00023015"/>
    </source>
</evidence>
<dbReference type="PROSITE" id="PS50949">
    <property type="entry name" value="HTH_GNTR"/>
    <property type="match status" value="1"/>
</dbReference>
<dbReference type="PANTHER" id="PTHR44846">
    <property type="entry name" value="MANNOSYL-D-GLYCERATE TRANSPORT/METABOLISM SYSTEM REPRESSOR MNGR-RELATED"/>
    <property type="match status" value="1"/>
</dbReference>
<dbReference type="AlphaFoldDB" id="A0A5C4QE59"/>
<evidence type="ECO:0000256" key="2">
    <source>
        <dbReference type="ARBA" id="ARBA00023125"/>
    </source>
</evidence>
<keyword evidence="3" id="KW-0804">Transcription</keyword>
<keyword evidence="7" id="KW-1185">Reference proteome</keyword>
<feature type="region of interest" description="Disordered" evidence="4">
    <location>
        <begin position="80"/>
        <end position="108"/>
    </location>
</feature>
<keyword evidence="1" id="KW-0805">Transcription regulation</keyword>
<evidence type="ECO:0000256" key="4">
    <source>
        <dbReference type="SAM" id="MobiDB-lite"/>
    </source>
</evidence>
<evidence type="ECO:0000256" key="3">
    <source>
        <dbReference type="ARBA" id="ARBA00023163"/>
    </source>
</evidence>
<dbReference type="GO" id="GO:0003700">
    <property type="term" value="F:DNA-binding transcription factor activity"/>
    <property type="evidence" value="ECO:0007669"/>
    <property type="project" value="InterPro"/>
</dbReference>
<organism evidence="6 7">
    <name type="scientific">Micromonospora orduensis</name>
    <dbReference type="NCBI Taxonomy" id="1420891"/>
    <lineage>
        <taxon>Bacteria</taxon>
        <taxon>Bacillati</taxon>
        <taxon>Actinomycetota</taxon>
        <taxon>Actinomycetes</taxon>
        <taxon>Micromonosporales</taxon>
        <taxon>Micromonosporaceae</taxon>
        <taxon>Micromonospora</taxon>
    </lineage>
</organism>
<protein>
    <submittedName>
        <fullName evidence="6">GntR family transcriptional regulator</fullName>
    </submittedName>
</protein>
<reference evidence="6 7" key="1">
    <citation type="submission" date="2019-06" db="EMBL/GenBank/DDBJ databases">
        <title>Micromonospora ordensis sp. nov., isolated from deep marine sediment.</title>
        <authorList>
            <person name="Veyisoglu A."/>
            <person name="Carro L."/>
            <person name="Klenk H.-P."/>
            <person name="Sahin N."/>
        </authorList>
    </citation>
    <scope>NUCLEOTIDE SEQUENCE [LARGE SCALE GENOMIC DNA]</scope>
    <source>
        <strain evidence="6 7">S2509</strain>
    </source>
</reference>
<dbReference type="Proteomes" id="UP000306145">
    <property type="component" value="Unassembled WGS sequence"/>
</dbReference>
<dbReference type="CDD" id="cd07377">
    <property type="entry name" value="WHTH_GntR"/>
    <property type="match status" value="1"/>
</dbReference>
<dbReference type="GO" id="GO:0045892">
    <property type="term" value="P:negative regulation of DNA-templated transcription"/>
    <property type="evidence" value="ECO:0007669"/>
    <property type="project" value="TreeGrafter"/>
</dbReference>
<comment type="caution">
    <text evidence="6">The sequence shown here is derived from an EMBL/GenBank/DDBJ whole genome shotgun (WGS) entry which is preliminary data.</text>
</comment>
<gene>
    <name evidence="6" type="ORF">FHG89_31260</name>
</gene>
<sequence>MALGKTSARYGEQVPTPHYGQPRYRVIADELRERIESGAIPPGHLLPAESTLTIEFRASRGTVRQAIAALREAGLVATEHGRGTYANLPHRESGPDSSSETQTRERQVAANSELAALFAVQPGTVLIEQETVTRTNGAAAKVVKTYRLLPTRQ</sequence>